<dbReference type="Pfam" id="PF13385">
    <property type="entry name" value="Laminin_G_3"/>
    <property type="match status" value="3"/>
</dbReference>
<keyword evidence="2" id="KW-1015">Disulfide bond</keyword>
<dbReference type="EMBL" id="JACJII010000001">
    <property type="protein sequence ID" value="MBA9002692.1"/>
    <property type="molecule type" value="Genomic_DNA"/>
</dbReference>
<dbReference type="InterPro" id="IPR013320">
    <property type="entry name" value="ConA-like_dom_sf"/>
</dbReference>
<keyword evidence="5" id="KW-1185">Reference proteome</keyword>
<dbReference type="AlphaFoldDB" id="A0A7W3MVM8"/>
<gene>
    <name evidence="4" type="ORF">HNR21_001574</name>
</gene>
<dbReference type="PANTHER" id="PTHR46943">
    <property type="entry name" value="PENTRAXIN-RELATED PROTEIN PTX3"/>
    <property type="match status" value="1"/>
</dbReference>
<dbReference type="GO" id="GO:0006955">
    <property type="term" value="P:immune response"/>
    <property type="evidence" value="ECO:0007669"/>
    <property type="project" value="InterPro"/>
</dbReference>
<feature type="domain" description="LamG-like jellyroll fold" evidence="3">
    <location>
        <begin position="403"/>
        <end position="549"/>
    </location>
</feature>
<feature type="domain" description="LamG-like jellyroll fold" evidence="3">
    <location>
        <begin position="623"/>
        <end position="775"/>
    </location>
</feature>
<organism evidence="4 5">
    <name type="scientific">Thermomonospora cellulosilytica</name>
    <dbReference type="NCBI Taxonomy" id="1411118"/>
    <lineage>
        <taxon>Bacteria</taxon>
        <taxon>Bacillati</taxon>
        <taxon>Actinomycetota</taxon>
        <taxon>Actinomycetes</taxon>
        <taxon>Streptosporangiales</taxon>
        <taxon>Thermomonosporaceae</taxon>
        <taxon>Thermomonospora</taxon>
    </lineage>
</organism>
<feature type="domain" description="LamG-like jellyroll fold" evidence="3">
    <location>
        <begin position="189"/>
        <end position="327"/>
    </location>
</feature>
<evidence type="ECO:0000256" key="1">
    <source>
        <dbReference type="ARBA" id="ARBA00022729"/>
    </source>
</evidence>
<evidence type="ECO:0000313" key="5">
    <source>
        <dbReference type="Proteomes" id="UP000539313"/>
    </source>
</evidence>
<dbReference type="RefSeq" id="WP_182704643.1">
    <property type="nucleotide sequence ID" value="NZ_JACJII010000001.1"/>
</dbReference>
<dbReference type="Proteomes" id="UP000539313">
    <property type="component" value="Unassembled WGS sequence"/>
</dbReference>
<protein>
    <recommendedName>
        <fullName evidence="3">LamG-like jellyroll fold domain-containing protein</fullName>
    </recommendedName>
</protein>
<evidence type="ECO:0000256" key="2">
    <source>
        <dbReference type="ARBA" id="ARBA00023157"/>
    </source>
</evidence>
<dbReference type="SUPFAM" id="SSF49899">
    <property type="entry name" value="Concanavalin A-like lectins/glucanases"/>
    <property type="match status" value="3"/>
</dbReference>
<dbReference type="InterPro" id="IPR006558">
    <property type="entry name" value="LamG-like"/>
</dbReference>
<comment type="caution">
    <text evidence="4">The sequence shown here is derived from an EMBL/GenBank/DDBJ whole genome shotgun (WGS) entry which is preliminary data.</text>
</comment>
<keyword evidence="1" id="KW-0732">Signal</keyword>
<evidence type="ECO:0000259" key="3">
    <source>
        <dbReference type="SMART" id="SM00560"/>
    </source>
</evidence>
<dbReference type="InterPro" id="IPR042837">
    <property type="entry name" value="PTX3"/>
</dbReference>
<dbReference type="Gene3D" id="2.60.120.200">
    <property type="match status" value="3"/>
</dbReference>
<dbReference type="PANTHER" id="PTHR46943:SF1">
    <property type="entry name" value="PENTRAXIN-RELATED PROTEIN PTX3"/>
    <property type="match status" value="1"/>
</dbReference>
<accession>A0A7W3MVM8</accession>
<reference evidence="4 5" key="1">
    <citation type="submission" date="2020-08" db="EMBL/GenBank/DDBJ databases">
        <title>Sequencing the genomes of 1000 actinobacteria strains.</title>
        <authorList>
            <person name="Klenk H.-P."/>
        </authorList>
    </citation>
    <scope>NUCLEOTIDE SEQUENCE [LARGE SCALE GENOMIC DNA]</scope>
    <source>
        <strain evidence="4 5">DSM 45823</strain>
    </source>
</reference>
<dbReference type="SMART" id="SM00560">
    <property type="entry name" value="LamGL"/>
    <property type="match status" value="3"/>
</dbReference>
<proteinExistence type="predicted"/>
<evidence type="ECO:0000313" key="4">
    <source>
        <dbReference type="EMBL" id="MBA9002692.1"/>
    </source>
</evidence>
<sequence>MRLLRFGAPFTASVLVVGLAGVDSAAADTRPVPVVYSADYPADDTWHDGVGDVGTFRISDSAGVAVRYELWLNGRRVTSVPTTNGEPRDVRLTPMRSGPNMLTVQAFTAEGWNGTPVTYQFRVRAGADPAARFALNENAGSASVAGAGRGAPAQVRGEATLGQAGRIGSALTLAGGHAESPLPVVRTDQSFTVSAWVRPTRAGTYDVLAQDGVHQSAFRLGTDAEGRPAFGLLAADTETGGTWRGAIGGTPLALNEWSLLTGVHDRTARRLRLYVNGTPAATTDQVTIWQATGAFQIGRGKTNGTYGNAWPGGIDDVRVYPRALLDADVRDLAAGDPPAGPSAHWTLDEQPGAGRVHSPVVPVTAALSGGATLGVPGRDGTALSLDGRSGQATANGPVIDTSRSFAVTAWVKPATDTTRPEAVLSVDGDRNSGFYLGRRPSDTGSRWTFGMTGSDSDAAAQVEVSVSDPAPVRPQVGEWAHLAAVHDATTGRLSLYVNGELTGEVAHQNAWRALGPLVIGRAKWSGARGGHFTGDVDDVRVYDRVLALEEIAELNAEDPMVRARWKLNTDGTGEPSGAPALNLHGGAAIDPNAGFATVSPAGLLLNGATAYAAMDAPPVNTGRSFTITGWARTTSRPQSPATVFSLPGANADVLTVQYVPDPNDPEWSGFWQVQMRTADRPDAPVKTIRHSNFFDWQWHHLAVVFDARRDRLSLYVDGALEDTSLNRSWTDGIQAFTATGGLQVGRDSFGGPSGSAFWPDAIDDIWVYEGALTEQQIGALAVPNELETENGP</sequence>
<name>A0A7W3MVM8_9ACTN</name>